<evidence type="ECO:0008006" key="3">
    <source>
        <dbReference type="Google" id="ProtNLM"/>
    </source>
</evidence>
<name>A0A317PZU1_9ENTR</name>
<comment type="caution">
    <text evidence="1">The sequence shown here is derived from an EMBL/GenBank/DDBJ whole genome shotgun (WGS) entry which is preliminary data.</text>
</comment>
<keyword evidence="2" id="KW-1185">Reference proteome</keyword>
<evidence type="ECO:0000313" key="2">
    <source>
        <dbReference type="Proteomes" id="UP000246744"/>
    </source>
</evidence>
<dbReference type="AlphaFoldDB" id="A0A317PZU1"/>
<gene>
    <name evidence="1" type="ORF">DES37_108246</name>
</gene>
<protein>
    <recommendedName>
        <fullName evidence="3">ANR family transcriptional regulator</fullName>
    </recommendedName>
</protein>
<sequence>MGNALAVSDAAPQNDKVTYNRMADKARGQEQSCKFNAAAELWLEAKVLARLDVNRNWAEGRYLHCAHMCHLLEIADEYGRSSLPQCCRQDIL</sequence>
<evidence type="ECO:0000313" key="1">
    <source>
        <dbReference type="EMBL" id="PWW07818.1"/>
    </source>
</evidence>
<reference evidence="1 2" key="1">
    <citation type="submission" date="2018-05" db="EMBL/GenBank/DDBJ databases">
        <title>Genomic Encyclopedia of Type Strains, Phase IV (KMG-IV): sequencing the most valuable type-strain genomes for metagenomic binning, comparative biology and taxonomic classification.</title>
        <authorList>
            <person name="Goeker M."/>
        </authorList>
    </citation>
    <scope>NUCLEOTIDE SEQUENCE [LARGE SCALE GENOMIC DNA]</scope>
    <source>
        <strain evidence="1 2">DSM 19579</strain>
    </source>
</reference>
<dbReference type="NCBIfam" id="NF033650">
    <property type="entry name" value="ANR_neg_reg"/>
    <property type="match status" value="1"/>
</dbReference>
<accession>A0A317PZU1</accession>
<dbReference type="InterPro" id="IPR047666">
    <property type="entry name" value="ANR_neg_reg"/>
</dbReference>
<organism evidence="1 2">
    <name type="scientific">Mangrovibacter plantisponsor</name>
    <dbReference type="NCBI Taxonomy" id="451513"/>
    <lineage>
        <taxon>Bacteria</taxon>
        <taxon>Pseudomonadati</taxon>
        <taxon>Pseudomonadota</taxon>
        <taxon>Gammaproteobacteria</taxon>
        <taxon>Enterobacterales</taxon>
        <taxon>Enterobacteriaceae</taxon>
        <taxon>Mangrovibacter</taxon>
    </lineage>
</organism>
<dbReference type="Proteomes" id="UP000246744">
    <property type="component" value="Unassembled WGS sequence"/>
</dbReference>
<dbReference type="EMBL" id="QGTS01000008">
    <property type="protein sequence ID" value="PWW07818.1"/>
    <property type="molecule type" value="Genomic_DNA"/>
</dbReference>
<proteinExistence type="predicted"/>
<dbReference type="RefSeq" id="WP_110026491.1">
    <property type="nucleotide sequence ID" value="NZ_QGTS01000008.1"/>
</dbReference>